<evidence type="ECO:0000256" key="8">
    <source>
        <dbReference type="ARBA" id="ARBA00023077"/>
    </source>
</evidence>
<keyword evidence="9 11" id="KW-0472">Membrane</keyword>
<keyword evidence="10 11" id="KW-0998">Cell outer membrane</keyword>
<keyword evidence="5 11" id="KW-0812">Transmembrane</keyword>
<feature type="domain" description="TonB-dependent receptor plug" evidence="15">
    <location>
        <begin position="51"/>
        <end position="161"/>
    </location>
</feature>
<accession>A0A4R5LU71</accession>
<reference evidence="16 17" key="1">
    <citation type="submission" date="2019-03" db="EMBL/GenBank/DDBJ databases">
        <title>Seongchinamella monodicae gen. nov., sp. nov., a novel member of the Gammaproteobacteria isolated from a tidal mudflat of beach.</title>
        <authorList>
            <person name="Yang H.G."/>
            <person name="Kang J.W."/>
            <person name="Lee S.D."/>
        </authorList>
    </citation>
    <scope>NUCLEOTIDE SEQUENCE [LARGE SCALE GENOMIC DNA]</scope>
    <source>
        <strain evidence="16 17">GH4-78</strain>
    </source>
</reference>
<organism evidence="16 17">
    <name type="scientific">Seongchinamella unica</name>
    <dbReference type="NCBI Taxonomy" id="2547392"/>
    <lineage>
        <taxon>Bacteria</taxon>
        <taxon>Pseudomonadati</taxon>
        <taxon>Pseudomonadota</taxon>
        <taxon>Gammaproteobacteria</taxon>
        <taxon>Cellvibrionales</taxon>
        <taxon>Halieaceae</taxon>
        <taxon>Seongchinamella</taxon>
    </lineage>
</organism>
<evidence type="ECO:0000256" key="2">
    <source>
        <dbReference type="ARBA" id="ARBA00022448"/>
    </source>
</evidence>
<dbReference type="PANTHER" id="PTHR32552">
    <property type="entry name" value="FERRICHROME IRON RECEPTOR-RELATED"/>
    <property type="match status" value="1"/>
</dbReference>
<evidence type="ECO:0000256" key="6">
    <source>
        <dbReference type="ARBA" id="ARBA00023004"/>
    </source>
</evidence>
<evidence type="ECO:0000256" key="13">
    <source>
        <dbReference type="SAM" id="SignalP"/>
    </source>
</evidence>
<protein>
    <submittedName>
        <fullName evidence="16">TonB-dependent receptor</fullName>
    </submittedName>
</protein>
<comment type="caution">
    <text evidence="16">The sequence shown here is derived from an EMBL/GenBank/DDBJ whole genome shotgun (WGS) entry which is preliminary data.</text>
</comment>
<keyword evidence="4" id="KW-0410">Iron transport</keyword>
<comment type="similarity">
    <text evidence="11 12">Belongs to the TonB-dependent receptor family.</text>
</comment>
<dbReference type="Proteomes" id="UP000295554">
    <property type="component" value="Unassembled WGS sequence"/>
</dbReference>
<dbReference type="EMBL" id="SMSE01000001">
    <property type="protein sequence ID" value="TDG14946.1"/>
    <property type="molecule type" value="Genomic_DNA"/>
</dbReference>
<gene>
    <name evidence="16" type="ORF">E2F43_01495</name>
</gene>
<evidence type="ECO:0000256" key="11">
    <source>
        <dbReference type="PROSITE-ProRule" id="PRU01360"/>
    </source>
</evidence>
<evidence type="ECO:0000313" key="16">
    <source>
        <dbReference type="EMBL" id="TDG14946.1"/>
    </source>
</evidence>
<evidence type="ECO:0000256" key="4">
    <source>
        <dbReference type="ARBA" id="ARBA00022496"/>
    </source>
</evidence>
<keyword evidence="16" id="KW-0675">Receptor</keyword>
<dbReference type="PANTHER" id="PTHR32552:SF81">
    <property type="entry name" value="TONB-DEPENDENT OUTER MEMBRANE RECEPTOR"/>
    <property type="match status" value="1"/>
</dbReference>
<dbReference type="InterPro" id="IPR000531">
    <property type="entry name" value="Beta-barrel_TonB"/>
</dbReference>
<evidence type="ECO:0000256" key="1">
    <source>
        <dbReference type="ARBA" id="ARBA00004571"/>
    </source>
</evidence>
<dbReference type="GO" id="GO:0006826">
    <property type="term" value="P:iron ion transport"/>
    <property type="evidence" value="ECO:0007669"/>
    <property type="project" value="UniProtKB-KW"/>
</dbReference>
<evidence type="ECO:0000256" key="12">
    <source>
        <dbReference type="RuleBase" id="RU003357"/>
    </source>
</evidence>
<keyword evidence="17" id="KW-1185">Reference proteome</keyword>
<evidence type="ECO:0000256" key="7">
    <source>
        <dbReference type="ARBA" id="ARBA00023065"/>
    </source>
</evidence>
<dbReference type="OrthoDB" id="5710578at2"/>
<evidence type="ECO:0000259" key="14">
    <source>
        <dbReference type="Pfam" id="PF00593"/>
    </source>
</evidence>
<dbReference type="AlphaFoldDB" id="A0A4R5LU71"/>
<dbReference type="RefSeq" id="WP_133209111.1">
    <property type="nucleotide sequence ID" value="NZ_SMSE01000001.1"/>
</dbReference>
<comment type="subcellular location">
    <subcellularLocation>
        <location evidence="1 11">Cell outer membrane</location>
        <topology evidence="1 11">Multi-pass membrane protein</topology>
    </subcellularLocation>
</comment>
<name>A0A4R5LU71_9GAMM</name>
<keyword evidence="6" id="KW-0408">Iron</keyword>
<feature type="domain" description="TonB-dependent receptor-like beta-barrel" evidence="14">
    <location>
        <begin position="430"/>
        <end position="799"/>
    </location>
</feature>
<dbReference type="Pfam" id="PF00593">
    <property type="entry name" value="TonB_dep_Rec_b-barrel"/>
    <property type="match status" value="1"/>
</dbReference>
<dbReference type="GO" id="GO:0009279">
    <property type="term" value="C:cell outer membrane"/>
    <property type="evidence" value="ECO:0007669"/>
    <property type="project" value="UniProtKB-SubCell"/>
</dbReference>
<dbReference type="InterPro" id="IPR039426">
    <property type="entry name" value="TonB-dep_rcpt-like"/>
</dbReference>
<keyword evidence="3 11" id="KW-1134">Transmembrane beta strand</keyword>
<keyword evidence="8 12" id="KW-0798">TonB box</keyword>
<keyword evidence="7" id="KW-0406">Ion transport</keyword>
<dbReference type="Pfam" id="PF07715">
    <property type="entry name" value="Plug"/>
    <property type="match status" value="1"/>
</dbReference>
<evidence type="ECO:0000256" key="10">
    <source>
        <dbReference type="ARBA" id="ARBA00023237"/>
    </source>
</evidence>
<dbReference type="SUPFAM" id="SSF56935">
    <property type="entry name" value="Porins"/>
    <property type="match status" value="1"/>
</dbReference>
<evidence type="ECO:0000256" key="9">
    <source>
        <dbReference type="ARBA" id="ARBA00023136"/>
    </source>
</evidence>
<proteinExistence type="inferred from homology"/>
<dbReference type="InterPro" id="IPR036942">
    <property type="entry name" value="Beta-barrel_TonB_sf"/>
</dbReference>
<dbReference type="InterPro" id="IPR012910">
    <property type="entry name" value="Plug_dom"/>
</dbReference>
<evidence type="ECO:0000256" key="3">
    <source>
        <dbReference type="ARBA" id="ARBA00022452"/>
    </source>
</evidence>
<keyword evidence="2 11" id="KW-0813">Transport</keyword>
<evidence type="ECO:0000256" key="5">
    <source>
        <dbReference type="ARBA" id="ARBA00022692"/>
    </source>
</evidence>
<evidence type="ECO:0000259" key="15">
    <source>
        <dbReference type="Pfam" id="PF07715"/>
    </source>
</evidence>
<dbReference type="PROSITE" id="PS52016">
    <property type="entry name" value="TONB_DEPENDENT_REC_3"/>
    <property type="match status" value="1"/>
</dbReference>
<feature type="chain" id="PRO_5020440232" evidence="13">
    <location>
        <begin position="29"/>
        <end position="854"/>
    </location>
</feature>
<keyword evidence="13" id="KW-0732">Signal</keyword>
<feature type="signal peptide" evidence="13">
    <location>
        <begin position="1"/>
        <end position="28"/>
    </location>
</feature>
<dbReference type="Gene3D" id="2.40.170.20">
    <property type="entry name" value="TonB-dependent receptor, beta-barrel domain"/>
    <property type="match status" value="2"/>
</dbReference>
<sequence length="854" mass="93093">MIHLRRSLISTSVLAATLVLVGASQTQAQENAGIRVLEETIVTAERRETNLQDTAVTITALTSDDILKRGISGPTDLIAELAGVSGFESPGARGATTLNIRGLSGGAALNGAVSAAVGIYVDGVYLGRQRSAAFDVADLQQMEILPGPQGTLFGRNSPGGALSIVTKAPTGEFGGKVMGTVGRYDQRDLRVNMNTPTLGDVSSPLGELAASFGYQTRSRDGFYENSVPGEPAFMDINRESYHVSADWRLSEDTLFAYRYDKGRVGDTNNVDKVVDFTPLTASGITRIQGMQGVLGAARGWAATPGTDPRITQRLIPSLEKTIAAYQEILEVGEGRVSSAQADHMPITDTVGDGHSVTFSTDLGTLGFLGEVEFKSITAYRKLLTNTVGDIENIDSRLDANGVGIMNDTLLATFGQLYGGSGGFAYPLVSNVWDAVDEIGAFHAILGDRTLPRNYTEYRQFSQEIQFVGTTERTEYVVGLYYFDDEEKEAADETDSAAIYLAPLSGAGRETRSNSTTLAKAIFGQMKFTPGWMDERFSVTAGLRYTEEEKTLDQFRGEQVTVFRVNPEESFSKEENFYNLSGALTLAYEFTDTVNGFAKYSTGYKSGGFNPGVFDGNFDEETVEQYEIGLKSDWFERRMRVNASLWTYDWKDGQISQITVTPDGRALSGLGNGGQAERWGSEIEVTAIPLDDLMVSVSYAYINGDFDEFPDICSNTDPTNCLPGVNFAKRSGSPDNALSVTADYIFHRFSRGELRGYMQVNWQDEWYENAIWGGTLSGQPWIYPHQVMDERTLVNARLSLEEIPVGGGVMSVALTGKNLTDEDYPLYGLNLGALGLISQQYGDPRTYAVELSYTF</sequence>
<evidence type="ECO:0000313" key="17">
    <source>
        <dbReference type="Proteomes" id="UP000295554"/>
    </source>
</evidence>